<feature type="transmembrane region" description="Helical" evidence="8">
    <location>
        <begin position="12"/>
        <end position="34"/>
    </location>
</feature>
<keyword evidence="5 6" id="KW-0067">ATP-binding</keyword>
<evidence type="ECO:0000313" key="10">
    <source>
        <dbReference type="EMBL" id="OMO82112.1"/>
    </source>
</evidence>
<dbReference type="CDD" id="cd14066">
    <property type="entry name" value="STKc_IRAK"/>
    <property type="match status" value="1"/>
</dbReference>
<gene>
    <name evidence="10" type="ORF">COLO4_23219</name>
</gene>
<dbReference type="EMBL" id="AWUE01018173">
    <property type="protein sequence ID" value="OMO82112.1"/>
    <property type="molecule type" value="Genomic_DNA"/>
</dbReference>
<evidence type="ECO:0000256" key="7">
    <source>
        <dbReference type="SAM" id="MobiDB-lite"/>
    </source>
</evidence>
<keyword evidence="11" id="KW-1185">Reference proteome</keyword>
<evidence type="ECO:0000259" key="9">
    <source>
        <dbReference type="PROSITE" id="PS50011"/>
    </source>
</evidence>
<dbReference type="AlphaFoldDB" id="A0A1R3IHP8"/>
<feature type="transmembrane region" description="Helical" evidence="8">
    <location>
        <begin position="208"/>
        <end position="229"/>
    </location>
</feature>
<proteinExistence type="predicted"/>
<evidence type="ECO:0000256" key="1">
    <source>
        <dbReference type="ARBA" id="ARBA00022527"/>
    </source>
</evidence>
<dbReference type="PROSITE" id="PS50011">
    <property type="entry name" value="PROTEIN_KINASE_DOM"/>
    <property type="match status" value="1"/>
</dbReference>
<dbReference type="PROSITE" id="PS00107">
    <property type="entry name" value="PROTEIN_KINASE_ATP"/>
    <property type="match status" value="1"/>
</dbReference>
<keyword evidence="1" id="KW-0723">Serine/threonine-protein kinase</keyword>
<evidence type="ECO:0000256" key="5">
    <source>
        <dbReference type="ARBA" id="ARBA00022840"/>
    </source>
</evidence>
<keyword evidence="2" id="KW-0808">Transferase</keyword>
<dbReference type="PROSITE" id="PS00108">
    <property type="entry name" value="PROTEIN_KINASE_ST"/>
    <property type="match status" value="1"/>
</dbReference>
<dbReference type="Gene3D" id="3.30.200.20">
    <property type="entry name" value="Phosphorylase Kinase, domain 1"/>
    <property type="match status" value="1"/>
</dbReference>
<dbReference type="SUPFAM" id="SSF56112">
    <property type="entry name" value="Protein kinase-like (PK-like)"/>
    <property type="match status" value="1"/>
</dbReference>
<comment type="caution">
    <text evidence="10">The sequence shown here is derived from an EMBL/GenBank/DDBJ whole genome shotgun (WGS) entry which is preliminary data.</text>
</comment>
<dbReference type="InterPro" id="IPR008271">
    <property type="entry name" value="Ser/Thr_kinase_AS"/>
</dbReference>
<keyword evidence="8" id="KW-1133">Transmembrane helix</keyword>
<dbReference type="Gene3D" id="1.10.510.10">
    <property type="entry name" value="Transferase(Phosphotransferase) domain 1"/>
    <property type="match status" value="1"/>
</dbReference>
<dbReference type="Pfam" id="PF07714">
    <property type="entry name" value="PK_Tyr_Ser-Thr"/>
    <property type="match status" value="1"/>
</dbReference>
<feature type="region of interest" description="Disordered" evidence="7">
    <location>
        <begin position="50"/>
        <end position="88"/>
    </location>
</feature>
<keyword evidence="8" id="KW-0472">Membrane</keyword>
<feature type="compositionally biased region" description="Polar residues" evidence="7">
    <location>
        <begin position="568"/>
        <end position="580"/>
    </location>
</feature>
<dbReference type="GO" id="GO:0005524">
    <property type="term" value="F:ATP binding"/>
    <property type="evidence" value="ECO:0007669"/>
    <property type="project" value="UniProtKB-UniRule"/>
</dbReference>
<dbReference type="STRING" id="93759.A0A1R3IHP8"/>
<dbReference type="Proteomes" id="UP000187203">
    <property type="component" value="Unassembled WGS sequence"/>
</dbReference>
<reference evidence="11" key="1">
    <citation type="submission" date="2013-09" db="EMBL/GenBank/DDBJ databases">
        <title>Corchorus olitorius genome sequencing.</title>
        <authorList>
            <person name="Alam M."/>
            <person name="Haque M.S."/>
            <person name="Islam M.S."/>
            <person name="Emdad E.M."/>
            <person name="Islam M.M."/>
            <person name="Ahmed B."/>
            <person name="Halim A."/>
            <person name="Hossen Q.M.M."/>
            <person name="Hossain M.Z."/>
            <person name="Ahmed R."/>
            <person name="Khan M.M."/>
            <person name="Islam R."/>
            <person name="Rashid M.M."/>
            <person name="Khan S.A."/>
            <person name="Rahman M.S."/>
            <person name="Alam M."/>
            <person name="Yahiya A.S."/>
            <person name="Khan M.S."/>
            <person name="Azam M.S."/>
            <person name="Haque T."/>
            <person name="Lashkar M.Z.H."/>
            <person name="Akhand A.I."/>
            <person name="Morshed G."/>
            <person name="Roy S."/>
            <person name="Uddin K.S."/>
            <person name="Rabeya T."/>
            <person name="Hossain A.S."/>
            <person name="Chowdhury A."/>
            <person name="Snigdha A.R."/>
            <person name="Mortoza M.S."/>
            <person name="Matin S.A."/>
            <person name="Hoque S.M.E."/>
            <person name="Islam M.K."/>
            <person name="Roy D.K."/>
            <person name="Haider R."/>
            <person name="Moosa M.M."/>
            <person name="Elias S.M."/>
            <person name="Hasan A.M."/>
            <person name="Jahan S."/>
            <person name="Shafiuddin M."/>
            <person name="Mahmood N."/>
            <person name="Shommy N.S."/>
        </authorList>
    </citation>
    <scope>NUCLEOTIDE SEQUENCE [LARGE SCALE GENOMIC DNA]</scope>
    <source>
        <strain evidence="11">cv. O-4</strain>
    </source>
</reference>
<dbReference type="InterPro" id="IPR011009">
    <property type="entry name" value="Kinase-like_dom_sf"/>
</dbReference>
<dbReference type="InterPro" id="IPR000719">
    <property type="entry name" value="Prot_kinase_dom"/>
</dbReference>
<feature type="domain" description="Protein kinase" evidence="9">
    <location>
        <begin position="282"/>
        <end position="560"/>
    </location>
</feature>
<feature type="binding site" evidence="6">
    <location>
        <position position="310"/>
    </location>
    <ligand>
        <name>ATP</name>
        <dbReference type="ChEBI" id="CHEBI:30616"/>
    </ligand>
</feature>
<evidence type="ECO:0000256" key="6">
    <source>
        <dbReference type="PROSITE-ProRule" id="PRU10141"/>
    </source>
</evidence>
<dbReference type="PANTHER" id="PTHR47989">
    <property type="entry name" value="OS01G0750732 PROTEIN"/>
    <property type="match status" value="1"/>
</dbReference>
<evidence type="ECO:0000313" key="11">
    <source>
        <dbReference type="Proteomes" id="UP000187203"/>
    </source>
</evidence>
<dbReference type="FunFam" id="1.10.510.10:FF:000051">
    <property type="entry name" value="Receptor-like serine/threonine-protein kinase ALE2"/>
    <property type="match status" value="1"/>
</dbReference>
<keyword evidence="4" id="KW-0418">Kinase</keyword>
<dbReference type="OrthoDB" id="1896970at2759"/>
<dbReference type="InterPro" id="IPR001245">
    <property type="entry name" value="Ser-Thr/Tyr_kinase_cat_dom"/>
</dbReference>
<dbReference type="GO" id="GO:0004674">
    <property type="term" value="F:protein serine/threonine kinase activity"/>
    <property type="evidence" value="ECO:0007669"/>
    <property type="project" value="UniProtKB-KW"/>
</dbReference>
<dbReference type="FunFam" id="3.30.200.20:FF:000299">
    <property type="entry name" value="Receptor-like serine/threonine-protein kinase ALE2"/>
    <property type="match status" value="1"/>
</dbReference>
<feature type="compositionally biased region" description="Low complexity" evidence="7">
    <location>
        <begin position="581"/>
        <end position="596"/>
    </location>
</feature>
<keyword evidence="3 6" id="KW-0547">Nucleotide-binding</keyword>
<protein>
    <recommendedName>
        <fullName evidence="9">Protein kinase domain-containing protein</fullName>
    </recommendedName>
</protein>
<name>A0A1R3IHP8_9ROSI</name>
<keyword evidence="8" id="KW-0812">Transmembrane</keyword>
<evidence type="ECO:0000256" key="4">
    <source>
        <dbReference type="ARBA" id="ARBA00022777"/>
    </source>
</evidence>
<dbReference type="InterPro" id="IPR017441">
    <property type="entry name" value="Protein_kinase_ATP_BS"/>
</dbReference>
<evidence type="ECO:0000256" key="3">
    <source>
        <dbReference type="ARBA" id="ARBA00022741"/>
    </source>
</evidence>
<sequence>MSISAPSNPSGALGNFCSFLVRIVVVLSCAIAIANADFARKLLQAPAESPARVPEGAPPVSDLPLPSNLPLIHKPRQRHSSPLSAPTLLAPGQPPFYGPLITSSHPPTSPRLSKPLMKRSASVPPAVELPNIAPTQISPGTIPAGLAEPPLSPEVSIGDYKVLNLTWFEPPVPAPAPIVASEPVAAPAHQSSISTSPSPSNKGKHSNLILIFGISAGILVFAIISVLIICSCTFHEGKPKASPKESVKLRTIDAVARAGSFPHPSSTRFLQYEELKEATNNFSPASILGEGGFGRVFKGVLSDGTAVAIKRLTSGGPQGDKEFLVEVEMLSRLHHRNLVKLVGYYSSRESSQNLLCYELVPNGSLEAWLHGPLGVNCPLDWDTRMKIALDAARGLAYLHEDSQPCVIHRDFKASNILLENNFNAKVADFGLAKQAPEGRTNYLSTRVMGTFGYVAPEYAMTGHLLVKSDVYSYGVVLLELLTGRTPVDMSQPSGQENLVTWARPILRDKDRLEELADPRLGGKYPKEDFIRVCTIAAACVAPEASQRPTMGEVVQSLKMVQRVTEYQDSMLTNNRPNQRQSSTTFESDETSSMFSSGPYSGLSVFDNDNISRTAVSSEDLHEGR</sequence>
<dbReference type="PANTHER" id="PTHR47989:SF25">
    <property type="entry name" value="PROLINE-RICH RECEPTOR-LIKE PROTEIN KINASE PERK3"/>
    <property type="match status" value="1"/>
</dbReference>
<evidence type="ECO:0000256" key="2">
    <source>
        <dbReference type="ARBA" id="ARBA00022679"/>
    </source>
</evidence>
<feature type="region of interest" description="Disordered" evidence="7">
    <location>
        <begin position="568"/>
        <end position="624"/>
    </location>
</feature>
<accession>A0A1R3IHP8</accession>
<evidence type="ECO:0000256" key="8">
    <source>
        <dbReference type="SAM" id="Phobius"/>
    </source>
</evidence>
<organism evidence="10 11">
    <name type="scientific">Corchorus olitorius</name>
    <dbReference type="NCBI Taxonomy" id="93759"/>
    <lineage>
        <taxon>Eukaryota</taxon>
        <taxon>Viridiplantae</taxon>
        <taxon>Streptophyta</taxon>
        <taxon>Embryophyta</taxon>
        <taxon>Tracheophyta</taxon>
        <taxon>Spermatophyta</taxon>
        <taxon>Magnoliopsida</taxon>
        <taxon>eudicotyledons</taxon>
        <taxon>Gunneridae</taxon>
        <taxon>Pentapetalae</taxon>
        <taxon>rosids</taxon>
        <taxon>malvids</taxon>
        <taxon>Malvales</taxon>
        <taxon>Malvaceae</taxon>
        <taxon>Grewioideae</taxon>
        <taxon>Apeibeae</taxon>
        <taxon>Corchorus</taxon>
    </lineage>
</organism>
<feature type="compositionally biased region" description="Polar residues" evidence="7">
    <location>
        <begin position="606"/>
        <end position="616"/>
    </location>
</feature>